<feature type="region of interest" description="Disordered" evidence="1">
    <location>
        <begin position="1"/>
        <end position="52"/>
    </location>
</feature>
<evidence type="ECO:0000313" key="3">
    <source>
        <dbReference type="Proteomes" id="UP001596091"/>
    </source>
</evidence>
<reference evidence="3" key="1">
    <citation type="journal article" date="2019" name="Int. J. Syst. Evol. Microbiol.">
        <title>The Global Catalogue of Microorganisms (GCM) 10K type strain sequencing project: providing services to taxonomists for standard genome sequencing and annotation.</title>
        <authorList>
            <consortium name="The Broad Institute Genomics Platform"/>
            <consortium name="The Broad Institute Genome Sequencing Center for Infectious Disease"/>
            <person name="Wu L."/>
            <person name="Ma J."/>
        </authorList>
    </citation>
    <scope>NUCLEOTIDE SEQUENCE [LARGE SCALE GENOMIC DNA]</scope>
    <source>
        <strain evidence="3">JCM 4087</strain>
    </source>
</reference>
<protein>
    <submittedName>
        <fullName evidence="2">Uncharacterized protein</fullName>
    </submittedName>
</protein>
<keyword evidence="3" id="KW-1185">Reference proteome</keyword>
<evidence type="ECO:0000313" key="2">
    <source>
        <dbReference type="EMBL" id="MFC5863716.1"/>
    </source>
</evidence>
<accession>A0ABW1EIN2</accession>
<dbReference type="Proteomes" id="UP001596091">
    <property type="component" value="Unassembled WGS sequence"/>
</dbReference>
<feature type="compositionally biased region" description="Polar residues" evidence="1">
    <location>
        <begin position="1"/>
        <end position="20"/>
    </location>
</feature>
<dbReference type="RefSeq" id="WP_263339909.1">
    <property type="nucleotide sequence ID" value="NZ_JAGSYH010000005.1"/>
</dbReference>
<dbReference type="EMBL" id="JBHSPH010000005">
    <property type="protein sequence ID" value="MFC5863716.1"/>
    <property type="molecule type" value="Genomic_DNA"/>
</dbReference>
<organism evidence="2 3">
    <name type="scientific">Acidicapsa dinghuensis</name>
    <dbReference type="NCBI Taxonomy" id="2218256"/>
    <lineage>
        <taxon>Bacteria</taxon>
        <taxon>Pseudomonadati</taxon>
        <taxon>Acidobacteriota</taxon>
        <taxon>Terriglobia</taxon>
        <taxon>Terriglobales</taxon>
        <taxon>Acidobacteriaceae</taxon>
        <taxon>Acidicapsa</taxon>
    </lineage>
</organism>
<sequence>MYDATQQASIRTTPEASSSMDYPVSPARTHSENDTRLIEASVEDPIQTPEEKLEEARRIRRLQFMMNMVMQVIQQDVSLPVEQASEMCADARRAALAMFPDKALAFDLIFWPRLQRLMRERYRMQ</sequence>
<name>A0ABW1EIN2_9BACT</name>
<comment type="caution">
    <text evidence="2">The sequence shown here is derived from an EMBL/GenBank/DDBJ whole genome shotgun (WGS) entry which is preliminary data.</text>
</comment>
<proteinExistence type="predicted"/>
<evidence type="ECO:0000256" key="1">
    <source>
        <dbReference type="SAM" id="MobiDB-lite"/>
    </source>
</evidence>
<gene>
    <name evidence="2" type="ORF">ACFPT7_15520</name>
</gene>